<feature type="compositionally biased region" description="Basic and acidic residues" evidence="1">
    <location>
        <begin position="1"/>
        <end position="12"/>
    </location>
</feature>
<dbReference type="AlphaFoldDB" id="A0A2J7ZZM0"/>
<feature type="region of interest" description="Disordered" evidence="1">
    <location>
        <begin position="1"/>
        <end position="25"/>
    </location>
</feature>
<dbReference type="SUPFAM" id="SSF81383">
    <property type="entry name" value="F-box domain"/>
    <property type="match status" value="1"/>
</dbReference>
<dbReference type="EMBL" id="PGGS01000284">
    <property type="protein sequence ID" value="PNH05727.1"/>
    <property type="molecule type" value="Genomic_DNA"/>
</dbReference>
<dbReference type="GO" id="GO:0004620">
    <property type="term" value="F:phospholipase activity"/>
    <property type="evidence" value="ECO:0007669"/>
    <property type="project" value="TreeGrafter"/>
</dbReference>
<comment type="caution">
    <text evidence="2">The sequence shown here is derived from an EMBL/GenBank/DDBJ whole genome shotgun (WGS) entry which is preliminary data.</text>
</comment>
<dbReference type="SUPFAM" id="SSF48403">
    <property type="entry name" value="Ankyrin repeat"/>
    <property type="match status" value="1"/>
</dbReference>
<sequence>MAEAPAEPHLHSSDATAPAPDAESPYPDLPPHLVLRILGQLQPNEVACTARLVCKSIAAELSSPQHTTVRLSQPSPHGEFTCRWGGAGGLRALPFTRRHLLLALTAASGCMVNLKWLAECVGCFPTVPVFGAAAAAGRLYVYRWLQQQRGLQGYAGRSELCALLALPAAAGSGQQESVCAAARGGHVGLVEWLLQHLSDPTVAHHSVTNWGDSALLSSVAEGCNLPTLQRLYRAYPPVEEPPDHPTHPVADILVAAAGSPTPDWGAKVEWLEQQGILANSGACARAASCPDALDRLAWLRGRGYPWDWHVTAAAAVAGNMGALRYLLAGGCPVVVEVMREVAAAGQLEALQALHAHGVASNPGAWYKAIASAAQGGHLPVVAWLIEAQLVLPEELVQLGPNFLCSAFRSGSMDLLLWLREHGCCRRWHEDIFLAAVKGGDEEALEWLVEQGCPMPESAQEVHDPFSVAARQGDWNTLACLRRLGCPWRQPNQENDGTFIDAIRNECPVPILQLLLRLGCPVDWARAALMAKHRENTPELEALLREERQRQKKERRGRSQQRQR</sequence>
<dbReference type="Gene3D" id="1.25.40.20">
    <property type="entry name" value="Ankyrin repeat-containing domain"/>
    <property type="match status" value="1"/>
</dbReference>
<reference evidence="2 3" key="1">
    <citation type="journal article" date="2017" name="Mol. Biol. Evol.">
        <title>The 4-celled Tetrabaena socialis nuclear genome reveals the essential components for genetic control of cell number at the origin of multicellularity in the volvocine lineage.</title>
        <authorList>
            <person name="Featherston J."/>
            <person name="Arakaki Y."/>
            <person name="Hanschen E.R."/>
            <person name="Ferris P.J."/>
            <person name="Michod R.E."/>
            <person name="Olson B.J.S.C."/>
            <person name="Nozaki H."/>
            <person name="Durand P.M."/>
        </authorList>
    </citation>
    <scope>NUCLEOTIDE SEQUENCE [LARGE SCALE GENOMIC DNA]</scope>
    <source>
        <strain evidence="2 3">NIES-571</strain>
    </source>
</reference>
<dbReference type="GO" id="GO:0030149">
    <property type="term" value="P:sphingolipid catabolic process"/>
    <property type="evidence" value="ECO:0007669"/>
    <property type="project" value="TreeGrafter"/>
</dbReference>
<dbReference type="PANTHER" id="PTHR12393:SF6">
    <property type="entry name" value="SPHINGOMYELIN PHOSPHODIESTERASE 2"/>
    <property type="match status" value="1"/>
</dbReference>
<dbReference type="InterPro" id="IPR036770">
    <property type="entry name" value="Ankyrin_rpt-contain_sf"/>
</dbReference>
<gene>
    <name evidence="2" type="ORF">TSOC_007989</name>
</gene>
<proteinExistence type="predicted"/>
<keyword evidence="3" id="KW-1185">Reference proteome</keyword>
<feature type="compositionally biased region" description="Basic residues" evidence="1">
    <location>
        <begin position="549"/>
        <end position="563"/>
    </location>
</feature>
<protein>
    <recommendedName>
        <fullName evidence="4">Ankyrin repeat domain-containing protein</fullName>
    </recommendedName>
</protein>
<feature type="compositionally biased region" description="Basic and acidic residues" evidence="1">
    <location>
        <begin position="539"/>
        <end position="548"/>
    </location>
</feature>
<evidence type="ECO:0000313" key="3">
    <source>
        <dbReference type="Proteomes" id="UP000236333"/>
    </source>
</evidence>
<dbReference type="OrthoDB" id="116689at2759"/>
<feature type="region of interest" description="Disordered" evidence="1">
    <location>
        <begin position="539"/>
        <end position="563"/>
    </location>
</feature>
<evidence type="ECO:0008006" key="4">
    <source>
        <dbReference type="Google" id="ProtNLM"/>
    </source>
</evidence>
<organism evidence="2 3">
    <name type="scientific">Tetrabaena socialis</name>
    <dbReference type="NCBI Taxonomy" id="47790"/>
    <lineage>
        <taxon>Eukaryota</taxon>
        <taxon>Viridiplantae</taxon>
        <taxon>Chlorophyta</taxon>
        <taxon>core chlorophytes</taxon>
        <taxon>Chlorophyceae</taxon>
        <taxon>CS clade</taxon>
        <taxon>Chlamydomonadales</taxon>
        <taxon>Tetrabaenaceae</taxon>
        <taxon>Tetrabaena</taxon>
    </lineage>
</organism>
<dbReference type="Proteomes" id="UP000236333">
    <property type="component" value="Unassembled WGS sequence"/>
</dbReference>
<dbReference type="GO" id="GO:0046513">
    <property type="term" value="P:ceramide biosynthetic process"/>
    <property type="evidence" value="ECO:0007669"/>
    <property type="project" value="TreeGrafter"/>
</dbReference>
<evidence type="ECO:0000256" key="1">
    <source>
        <dbReference type="SAM" id="MobiDB-lite"/>
    </source>
</evidence>
<dbReference type="GO" id="GO:0071944">
    <property type="term" value="C:cell periphery"/>
    <property type="evidence" value="ECO:0007669"/>
    <property type="project" value="TreeGrafter"/>
</dbReference>
<evidence type="ECO:0000313" key="2">
    <source>
        <dbReference type="EMBL" id="PNH05727.1"/>
    </source>
</evidence>
<dbReference type="GO" id="GO:0005783">
    <property type="term" value="C:endoplasmic reticulum"/>
    <property type="evidence" value="ECO:0007669"/>
    <property type="project" value="TreeGrafter"/>
</dbReference>
<accession>A0A2J7ZZM0</accession>
<dbReference type="PANTHER" id="PTHR12393">
    <property type="entry name" value="SPHINGOMYELIN PHOSPHODIESTERASE RELATED"/>
    <property type="match status" value="1"/>
</dbReference>
<name>A0A2J7ZZM0_9CHLO</name>
<dbReference type="InterPro" id="IPR036047">
    <property type="entry name" value="F-box-like_dom_sf"/>
</dbReference>
<dbReference type="GO" id="GO:0016020">
    <property type="term" value="C:membrane"/>
    <property type="evidence" value="ECO:0007669"/>
    <property type="project" value="TreeGrafter"/>
</dbReference>